<dbReference type="InterPro" id="IPR018253">
    <property type="entry name" value="DnaJ_domain_CS"/>
</dbReference>
<comment type="caution">
    <text evidence="3">The sequence shown here is derived from an EMBL/GenBank/DDBJ whole genome shotgun (WGS) entry which is preliminary data.</text>
</comment>
<protein>
    <recommendedName>
        <fullName evidence="2">J domain-containing protein</fullName>
    </recommendedName>
</protein>
<dbReference type="SUPFAM" id="SSF46565">
    <property type="entry name" value="Chaperone J-domain"/>
    <property type="match status" value="1"/>
</dbReference>
<dbReference type="PROSITE" id="PS50076">
    <property type="entry name" value="DNAJ_2"/>
    <property type="match status" value="1"/>
</dbReference>
<dbReference type="Proteomes" id="UP001630127">
    <property type="component" value="Unassembled WGS sequence"/>
</dbReference>
<feature type="region of interest" description="Disordered" evidence="1">
    <location>
        <begin position="1"/>
        <end position="32"/>
    </location>
</feature>
<dbReference type="InterPro" id="IPR001623">
    <property type="entry name" value="DnaJ_domain"/>
</dbReference>
<evidence type="ECO:0000313" key="3">
    <source>
        <dbReference type="EMBL" id="KAL3514252.1"/>
    </source>
</evidence>
<dbReference type="PRINTS" id="PR00625">
    <property type="entry name" value="JDOMAIN"/>
</dbReference>
<sequence>MIWDEWDNHNNHLQQEKQQHQNEELESESEEESHLNFDFLSVLSKPKDYYRILEVDYDASEELIRSNYIRLALKWHPDKQKDQDSATSRFQEINEAYQVLSNPIKRQEYDQSGMIHAYDYNIIEYLNRYKGLILTCNGLGMKYSIW</sequence>
<dbReference type="AlphaFoldDB" id="A0ABD2Z7A7"/>
<proteinExistence type="predicted"/>
<feature type="domain" description="J" evidence="2">
    <location>
        <begin position="48"/>
        <end position="113"/>
    </location>
</feature>
<dbReference type="EMBL" id="JBJUIK010000011">
    <property type="protein sequence ID" value="KAL3514252.1"/>
    <property type="molecule type" value="Genomic_DNA"/>
</dbReference>
<dbReference type="CDD" id="cd06257">
    <property type="entry name" value="DnaJ"/>
    <property type="match status" value="1"/>
</dbReference>
<dbReference type="Gene3D" id="1.10.287.110">
    <property type="entry name" value="DnaJ domain"/>
    <property type="match status" value="1"/>
</dbReference>
<dbReference type="FunFam" id="1.10.287.110:FF:000052">
    <property type="entry name" value="Chaperone protein DNAj, putative"/>
    <property type="match status" value="1"/>
</dbReference>
<dbReference type="PANTHER" id="PTHR45504:SF3">
    <property type="entry name" value="CHAPERONE DNAJ-DOMAIN SUPERFAMILY PROTEIN"/>
    <property type="match status" value="1"/>
</dbReference>
<name>A0ABD2Z7A7_9GENT</name>
<evidence type="ECO:0000256" key="1">
    <source>
        <dbReference type="SAM" id="MobiDB-lite"/>
    </source>
</evidence>
<dbReference type="SMART" id="SM00271">
    <property type="entry name" value="DnaJ"/>
    <property type="match status" value="1"/>
</dbReference>
<evidence type="ECO:0000259" key="2">
    <source>
        <dbReference type="PROSITE" id="PS50076"/>
    </source>
</evidence>
<accession>A0ABD2Z7A7</accession>
<feature type="compositionally biased region" description="Basic and acidic residues" evidence="1">
    <location>
        <begin position="1"/>
        <end position="23"/>
    </location>
</feature>
<keyword evidence="4" id="KW-1185">Reference proteome</keyword>
<dbReference type="PANTHER" id="PTHR45504">
    <property type="entry name" value="CHAPERONE DNAJ-DOMAIN SUPERFAMILY PROTEIN"/>
    <property type="match status" value="1"/>
</dbReference>
<dbReference type="InterPro" id="IPR036869">
    <property type="entry name" value="J_dom_sf"/>
</dbReference>
<evidence type="ECO:0000313" key="4">
    <source>
        <dbReference type="Proteomes" id="UP001630127"/>
    </source>
</evidence>
<organism evidence="3 4">
    <name type="scientific">Cinchona calisaya</name>
    <dbReference type="NCBI Taxonomy" id="153742"/>
    <lineage>
        <taxon>Eukaryota</taxon>
        <taxon>Viridiplantae</taxon>
        <taxon>Streptophyta</taxon>
        <taxon>Embryophyta</taxon>
        <taxon>Tracheophyta</taxon>
        <taxon>Spermatophyta</taxon>
        <taxon>Magnoliopsida</taxon>
        <taxon>eudicotyledons</taxon>
        <taxon>Gunneridae</taxon>
        <taxon>Pentapetalae</taxon>
        <taxon>asterids</taxon>
        <taxon>lamiids</taxon>
        <taxon>Gentianales</taxon>
        <taxon>Rubiaceae</taxon>
        <taxon>Cinchonoideae</taxon>
        <taxon>Cinchoneae</taxon>
        <taxon>Cinchona</taxon>
    </lineage>
</organism>
<gene>
    <name evidence="3" type="ORF">ACH5RR_026969</name>
</gene>
<dbReference type="PROSITE" id="PS00636">
    <property type="entry name" value="DNAJ_1"/>
    <property type="match status" value="1"/>
</dbReference>
<dbReference type="Pfam" id="PF00226">
    <property type="entry name" value="DnaJ"/>
    <property type="match status" value="1"/>
</dbReference>
<reference evidence="3 4" key="1">
    <citation type="submission" date="2024-11" db="EMBL/GenBank/DDBJ databases">
        <title>A near-complete genome assembly of Cinchona calisaya.</title>
        <authorList>
            <person name="Lian D.C."/>
            <person name="Zhao X.W."/>
            <person name="Wei L."/>
        </authorList>
    </citation>
    <scope>NUCLEOTIDE SEQUENCE [LARGE SCALE GENOMIC DNA]</scope>
    <source>
        <tissue evidence="3">Nenye</tissue>
    </source>
</reference>